<gene>
    <name evidence="1" type="ORF">HAT86_16530</name>
</gene>
<evidence type="ECO:0000313" key="1">
    <source>
        <dbReference type="EMBL" id="NHQ76052.1"/>
    </source>
</evidence>
<sequence>MPAIQNDPDIRQDAFSLDEKLTVQQVRFVGARLRDLLVRYQAATRDERVRPIDWPEWSAFIDAAYSCGFVCSDGGDHMGDRAQTPVSEFMYSLEADLSRVENLSLRDLRKILHYVLRSERWGDAGADTGGGAIWRLITSRLGDAVARRLGA</sequence>
<dbReference type="RefSeq" id="WP_167200499.1">
    <property type="nucleotide sequence ID" value="NZ_JAAORB010000068.1"/>
</dbReference>
<dbReference type="EMBL" id="JAAORB010000068">
    <property type="protein sequence ID" value="NHQ76052.1"/>
    <property type="molecule type" value="Genomic_DNA"/>
</dbReference>
<dbReference type="AlphaFoldDB" id="A0A967EKB3"/>
<evidence type="ECO:0000313" key="2">
    <source>
        <dbReference type="Proteomes" id="UP000639775"/>
    </source>
</evidence>
<accession>A0A967EKB3</accession>
<reference evidence="1" key="1">
    <citation type="submission" date="2020-03" db="EMBL/GenBank/DDBJ databases">
        <title>Roseovarius gahaiensis sp. nov., isolated from Gahai Saline Lake, China.</title>
        <authorList>
            <person name="Sun X."/>
        </authorList>
    </citation>
    <scope>NUCLEOTIDE SEQUENCE</scope>
    <source>
        <strain evidence="1">GH877</strain>
    </source>
</reference>
<comment type="caution">
    <text evidence="1">The sequence shown here is derived from an EMBL/GenBank/DDBJ whole genome shotgun (WGS) entry which is preliminary data.</text>
</comment>
<dbReference type="Proteomes" id="UP000639775">
    <property type="component" value="Unassembled WGS sequence"/>
</dbReference>
<name>A0A967EKB3_9RHOB</name>
<organism evidence="1 2">
    <name type="scientific">Roseovarius gahaiensis</name>
    <dbReference type="NCBI Taxonomy" id="2716691"/>
    <lineage>
        <taxon>Bacteria</taxon>
        <taxon>Pseudomonadati</taxon>
        <taxon>Pseudomonadota</taxon>
        <taxon>Alphaproteobacteria</taxon>
        <taxon>Rhodobacterales</taxon>
        <taxon>Roseobacteraceae</taxon>
        <taxon>Roseovarius</taxon>
    </lineage>
</organism>
<proteinExistence type="predicted"/>
<keyword evidence="2" id="KW-1185">Reference proteome</keyword>
<protein>
    <submittedName>
        <fullName evidence="1">Uncharacterized protein</fullName>
    </submittedName>
</protein>